<sequence>MPVPSYGAMPLSKTFLLVRILQVVSMIIVIGIASNFVEQIVTTGIEAPKEVVGTLSVTCIATLYMAISIAFYWSQANLGLLVMSGVDSLLLIAFIVVAVTLGKPLSYLNCYRIGMASKAADAQAAYAFTVSVTQNLNSDGSNLGMGNWAGATKSNCFQSKAIWGLSIALCILFTTSCVLLPTLFYKNKKANTAPKSVEDA</sequence>
<protein>
    <recommendedName>
        <fullName evidence="4">MARVEL domain-containing protein</fullName>
    </recommendedName>
</protein>
<evidence type="ECO:0000313" key="3">
    <source>
        <dbReference type="Proteomes" id="UP000481861"/>
    </source>
</evidence>
<evidence type="ECO:0000256" key="1">
    <source>
        <dbReference type="SAM" id="Phobius"/>
    </source>
</evidence>
<gene>
    <name evidence="2" type="ORF">BDV95DRAFT_484468</name>
</gene>
<comment type="caution">
    <text evidence="2">The sequence shown here is derived from an EMBL/GenBank/DDBJ whole genome shotgun (WGS) entry which is preliminary data.</text>
</comment>
<dbReference type="AlphaFoldDB" id="A0A7C8IC73"/>
<evidence type="ECO:0008006" key="4">
    <source>
        <dbReference type="Google" id="ProtNLM"/>
    </source>
</evidence>
<evidence type="ECO:0000313" key="2">
    <source>
        <dbReference type="EMBL" id="KAF2875868.1"/>
    </source>
</evidence>
<feature type="transmembrane region" description="Helical" evidence="1">
    <location>
        <begin position="16"/>
        <end position="37"/>
    </location>
</feature>
<reference evidence="2 3" key="1">
    <citation type="submission" date="2020-01" db="EMBL/GenBank/DDBJ databases">
        <authorList>
            <consortium name="DOE Joint Genome Institute"/>
            <person name="Haridas S."/>
            <person name="Albert R."/>
            <person name="Binder M."/>
            <person name="Bloem J."/>
            <person name="Labutti K."/>
            <person name="Salamov A."/>
            <person name="Andreopoulos B."/>
            <person name="Baker S.E."/>
            <person name="Barry K."/>
            <person name="Bills G."/>
            <person name="Bluhm B.H."/>
            <person name="Cannon C."/>
            <person name="Castanera R."/>
            <person name="Culley D.E."/>
            <person name="Daum C."/>
            <person name="Ezra D."/>
            <person name="Gonzalez J.B."/>
            <person name="Henrissat B."/>
            <person name="Kuo A."/>
            <person name="Liang C."/>
            <person name="Lipzen A."/>
            <person name="Lutzoni F."/>
            <person name="Magnuson J."/>
            <person name="Mondo S."/>
            <person name="Nolan M."/>
            <person name="Ohm R."/>
            <person name="Pangilinan J."/>
            <person name="Park H.-J.H."/>
            <person name="Ramirez L."/>
            <person name="Alfaro M."/>
            <person name="Sun H."/>
            <person name="Tritt A."/>
            <person name="Yoshinaga Y."/>
            <person name="Zwiers L.-H.L."/>
            <person name="Turgeon B.G."/>
            <person name="Goodwin S.B."/>
            <person name="Spatafora J.W."/>
            <person name="Crous P.W."/>
            <person name="Grigoriev I.V."/>
        </authorList>
    </citation>
    <scope>NUCLEOTIDE SEQUENCE [LARGE SCALE GENOMIC DNA]</scope>
    <source>
        <strain evidence="2 3">CBS 611.86</strain>
    </source>
</reference>
<keyword evidence="1" id="KW-0472">Membrane</keyword>
<proteinExistence type="predicted"/>
<organism evidence="2 3">
    <name type="scientific">Massariosphaeria phaeospora</name>
    <dbReference type="NCBI Taxonomy" id="100035"/>
    <lineage>
        <taxon>Eukaryota</taxon>
        <taxon>Fungi</taxon>
        <taxon>Dikarya</taxon>
        <taxon>Ascomycota</taxon>
        <taxon>Pezizomycotina</taxon>
        <taxon>Dothideomycetes</taxon>
        <taxon>Pleosporomycetidae</taxon>
        <taxon>Pleosporales</taxon>
        <taxon>Pleosporales incertae sedis</taxon>
        <taxon>Massariosphaeria</taxon>
    </lineage>
</organism>
<dbReference type="EMBL" id="JAADJZ010000004">
    <property type="protein sequence ID" value="KAF2875868.1"/>
    <property type="molecule type" value="Genomic_DNA"/>
</dbReference>
<name>A0A7C8IC73_9PLEO</name>
<feature type="transmembrane region" description="Helical" evidence="1">
    <location>
        <begin position="161"/>
        <end position="185"/>
    </location>
</feature>
<keyword evidence="1" id="KW-1133">Transmembrane helix</keyword>
<accession>A0A7C8IC73</accession>
<keyword evidence="1" id="KW-0812">Transmembrane</keyword>
<dbReference type="OrthoDB" id="5366688at2759"/>
<keyword evidence="3" id="KW-1185">Reference proteome</keyword>
<feature type="transmembrane region" description="Helical" evidence="1">
    <location>
        <begin position="80"/>
        <end position="101"/>
    </location>
</feature>
<feature type="transmembrane region" description="Helical" evidence="1">
    <location>
        <begin position="52"/>
        <end position="73"/>
    </location>
</feature>
<dbReference type="Proteomes" id="UP000481861">
    <property type="component" value="Unassembled WGS sequence"/>
</dbReference>